<dbReference type="EMBL" id="JACASF010000010">
    <property type="protein sequence ID" value="KAF6453631.1"/>
    <property type="molecule type" value="Genomic_DNA"/>
</dbReference>
<comment type="subunit">
    <text evidence="6">The full-length protein forms heptameric rings. Interacts with ABL1. Interacts with RPA2; the interaction is direct and associates RAD52 with the RPA complex. Interacts with RAD51AP1.</text>
</comment>
<dbReference type="InterPro" id="IPR041247">
    <property type="entry name" value="Rad52_fam"/>
</dbReference>
<dbReference type="PANTHER" id="PTHR12132">
    <property type="entry name" value="DNA REPAIR AND RECOMBINATION PROTEIN RAD52, RAD59"/>
    <property type="match status" value="1"/>
</dbReference>
<gene>
    <name evidence="8" type="ORF">HJG59_015251</name>
</gene>
<comment type="function">
    <text evidence="5">Involved in double-stranded break repair. Plays a central role in genetic recombination and DNA repair by promoting the annealing of complementary single-stranded DNA and by stimulation of the RAD51 recombinase.</text>
</comment>
<evidence type="ECO:0000256" key="7">
    <source>
        <dbReference type="ARBA" id="ARBA00073403"/>
    </source>
</evidence>
<comment type="similarity">
    <text evidence="1">Belongs to the RAD52 family.</text>
</comment>
<name>A0A7J8G199_MOLMO</name>
<dbReference type="SUPFAM" id="SSF54768">
    <property type="entry name" value="dsRNA-binding domain-like"/>
    <property type="match status" value="1"/>
</dbReference>
<comment type="caution">
    <text evidence="8">The sequence shown here is derived from an EMBL/GenBank/DDBJ whole genome shotgun (WGS) entry which is preliminary data.</text>
</comment>
<dbReference type="Pfam" id="PF04098">
    <property type="entry name" value="Rad52_Rad22"/>
    <property type="match status" value="1"/>
</dbReference>
<protein>
    <recommendedName>
        <fullName evidence="7">DNA repair protein RAD52 homolog</fullName>
    </recommendedName>
</protein>
<dbReference type="GO" id="GO:0034599">
    <property type="term" value="P:cellular response to oxidative stress"/>
    <property type="evidence" value="ECO:0007669"/>
    <property type="project" value="UniProtKB-ARBA"/>
</dbReference>
<dbReference type="GO" id="GO:0000724">
    <property type="term" value="P:double-strand break repair via homologous recombination"/>
    <property type="evidence" value="ECO:0007669"/>
    <property type="project" value="TreeGrafter"/>
</dbReference>
<reference evidence="8 9" key="1">
    <citation type="journal article" date="2020" name="Nature">
        <title>Six reference-quality genomes reveal evolution of bat adaptations.</title>
        <authorList>
            <person name="Jebb D."/>
            <person name="Huang Z."/>
            <person name="Pippel M."/>
            <person name="Hughes G.M."/>
            <person name="Lavrichenko K."/>
            <person name="Devanna P."/>
            <person name="Winkler S."/>
            <person name="Jermiin L.S."/>
            <person name="Skirmuntt E.C."/>
            <person name="Katzourakis A."/>
            <person name="Burkitt-Gray L."/>
            <person name="Ray D.A."/>
            <person name="Sullivan K.A.M."/>
            <person name="Roscito J.G."/>
            <person name="Kirilenko B.M."/>
            <person name="Davalos L.M."/>
            <person name="Corthals A.P."/>
            <person name="Power M.L."/>
            <person name="Jones G."/>
            <person name="Ransome R.D."/>
            <person name="Dechmann D.K.N."/>
            <person name="Locatelli A.G."/>
            <person name="Puechmaille S.J."/>
            <person name="Fedrigo O."/>
            <person name="Jarvis E.D."/>
            <person name="Hiller M."/>
            <person name="Vernes S.C."/>
            <person name="Myers E.W."/>
            <person name="Teeling E.C."/>
        </authorList>
    </citation>
    <scope>NUCLEOTIDE SEQUENCE [LARGE SCALE GENOMIC DNA]</scope>
    <source>
        <strain evidence="8">MMolMol1</strain>
        <tissue evidence="8">Muscle</tissue>
    </source>
</reference>
<evidence type="ECO:0000256" key="2">
    <source>
        <dbReference type="ARBA" id="ARBA00022763"/>
    </source>
</evidence>
<dbReference type="InterPro" id="IPR007232">
    <property type="entry name" value="Rad52_Rad59_Rad22"/>
</dbReference>
<evidence type="ECO:0000256" key="4">
    <source>
        <dbReference type="ARBA" id="ARBA00023204"/>
    </source>
</evidence>
<keyword evidence="3" id="KW-0233">DNA recombination</keyword>
<dbReference type="Proteomes" id="UP000550707">
    <property type="component" value="Unassembled WGS sequence"/>
</dbReference>
<proteinExistence type="inferred from homology"/>
<evidence type="ECO:0000256" key="6">
    <source>
        <dbReference type="ARBA" id="ARBA00066262"/>
    </source>
</evidence>
<dbReference type="GO" id="GO:0006312">
    <property type="term" value="P:mitotic recombination"/>
    <property type="evidence" value="ECO:0007669"/>
    <property type="project" value="TreeGrafter"/>
</dbReference>
<keyword evidence="9" id="KW-1185">Reference proteome</keyword>
<evidence type="ECO:0000256" key="3">
    <source>
        <dbReference type="ARBA" id="ARBA00023172"/>
    </source>
</evidence>
<dbReference type="Gene3D" id="3.30.390.80">
    <property type="entry name" value="DNA repair protein Rad52/59/22"/>
    <property type="match status" value="1"/>
</dbReference>
<evidence type="ECO:0000313" key="8">
    <source>
        <dbReference type="EMBL" id="KAF6453631.1"/>
    </source>
</evidence>
<dbReference type="GO" id="GO:0010792">
    <property type="term" value="P:DNA double-strand break processing involved in repair via single-strand annealing"/>
    <property type="evidence" value="ECO:0007669"/>
    <property type="project" value="UniProtKB-ARBA"/>
</dbReference>
<keyword evidence="2" id="KW-0227">DNA damage</keyword>
<evidence type="ECO:0000313" key="9">
    <source>
        <dbReference type="Proteomes" id="UP000550707"/>
    </source>
</evidence>
<dbReference type="InParanoid" id="A0A7J8G199"/>
<dbReference type="InterPro" id="IPR042525">
    <property type="entry name" value="Rad52_Rad59_Rad22_sf"/>
</dbReference>
<dbReference type="GO" id="GO:0005634">
    <property type="term" value="C:nucleus"/>
    <property type="evidence" value="ECO:0007669"/>
    <property type="project" value="TreeGrafter"/>
</dbReference>
<accession>A0A7J8G199</accession>
<dbReference type="AlphaFoldDB" id="A0A7J8G199"/>
<dbReference type="PANTHER" id="PTHR12132:SF1">
    <property type="entry name" value="DNA REPAIR PROTEIN RAD52 HOMOLOG"/>
    <property type="match status" value="1"/>
</dbReference>
<evidence type="ECO:0000256" key="1">
    <source>
        <dbReference type="ARBA" id="ARBA00006638"/>
    </source>
</evidence>
<sequence>MSGTEEAILRAFDSHPFSAGGNSLLCFGQYQYTAGEYQAIQNALRQRLGPEYISSRMAGGGQKVCYIEGHRVINLANEMFGYNGWAHSITQQNVDFVDFNNGKFYVGVCVCASPVEGWFIS</sequence>
<dbReference type="FunFam" id="3.30.390.80:FF:000001">
    <property type="entry name" value="DNA repair protein RAD52 homolog"/>
    <property type="match status" value="1"/>
</dbReference>
<evidence type="ECO:0000256" key="5">
    <source>
        <dbReference type="ARBA" id="ARBA00053354"/>
    </source>
</evidence>
<organism evidence="8 9">
    <name type="scientific">Molossus molossus</name>
    <name type="common">Pallas' mastiff bat</name>
    <name type="synonym">Vespertilio molossus</name>
    <dbReference type="NCBI Taxonomy" id="27622"/>
    <lineage>
        <taxon>Eukaryota</taxon>
        <taxon>Metazoa</taxon>
        <taxon>Chordata</taxon>
        <taxon>Craniata</taxon>
        <taxon>Vertebrata</taxon>
        <taxon>Euteleostomi</taxon>
        <taxon>Mammalia</taxon>
        <taxon>Eutheria</taxon>
        <taxon>Laurasiatheria</taxon>
        <taxon>Chiroptera</taxon>
        <taxon>Yangochiroptera</taxon>
        <taxon>Molossidae</taxon>
        <taxon>Molossus</taxon>
    </lineage>
</organism>
<keyword evidence="4" id="KW-0234">DNA repair</keyword>